<dbReference type="STRING" id="561229.Dd1591_3657"/>
<proteinExistence type="predicted"/>
<dbReference type="PROSITE" id="PS50206">
    <property type="entry name" value="RHODANESE_3"/>
    <property type="match status" value="1"/>
</dbReference>
<dbReference type="Pfam" id="PF00581">
    <property type="entry name" value="Rhodanese"/>
    <property type="match status" value="1"/>
</dbReference>
<dbReference type="Gene3D" id="3.40.250.10">
    <property type="entry name" value="Rhodanese-like domain"/>
    <property type="match status" value="1"/>
</dbReference>
<dbReference type="InterPro" id="IPR001307">
    <property type="entry name" value="Thiosulphate_STrfase_CS"/>
</dbReference>
<dbReference type="SMART" id="SM00450">
    <property type="entry name" value="RHOD"/>
    <property type="match status" value="1"/>
</dbReference>
<evidence type="ECO:0000313" key="3">
    <source>
        <dbReference type="Proteomes" id="UP000002735"/>
    </source>
</evidence>
<dbReference type="Proteomes" id="UP000002735">
    <property type="component" value="Chromosome"/>
</dbReference>
<name>C6CLG2_DICC1</name>
<dbReference type="InterPro" id="IPR050229">
    <property type="entry name" value="GlpE_sulfurtransferase"/>
</dbReference>
<dbReference type="KEGG" id="dze:Dd1591_3657"/>
<sequence>MSAIEQLAYYQKKLSFETDSWDLYLALKNGENVVVVDGRSKEAYQREHIPGALHVPHKEICFNNTAELDKSKIYVCYCDGIGCNASTKTAMKLLVLGFQVKELIGGLDWWKRDGYATEGEKGQDGTSVSCGCQ</sequence>
<dbReference type="HOGENOM" id="CLU_089574_4_1_6"/>
<dbReference type="RefSeq" id="WP_015847980.1">
    <property type="nucleotide sequence ID" value="NC_012912.1"/>
</dbReference>
<dbReference type="SUPFAM" id="SSF52821">
    <property type="entry name" value="Rhodanese/Cell cycle control phosphatase"/>
    <property type="match status" value="1"/>
</dbReference>
<dbReference type="PANTHER" id="PTHR43031:SF1">
    <property type="entry name" value="PYRIDINE NUCLEOTIDE-DISULPHIDE OXIDOREDUCTASE"/>
    <property type="match status" value="1"/>
</dbReference>
<dbReference type="GO" id="GO:0004792">
    <property type="term" value="F:thiosulfate-cyanide sulfurtransferase activity"/>
    <property type="evidence" value="ECO:0007669"/>
    <property type="project" value="InterPro"/>
</dbReference>
<gene>
    <name evidence="2" type="ordered locus">Dd1591_3657</name>
</gene>
<accession>C6CLG2</accession>
<dbReference type="eggNOG" id="COG0607">
    <property type="taxonomic scope" value="Bacteria"/>
</dbReference>
<dbReference type="InterPro" id="IPR001763">
    <property type="entry name" value="Rhodanese-like_dom"/>
</dbReference>
<dbReference type="GeneID" id="45081696"/>
<dbReference type="CDD" id="cd01521">
    <property type="entry name" value="RHOD_PspE2"/>
    <property type="match status" value="1"/>
</dbReference>
<reference evidence="2 3" key="1">
    <citation type="submission" date="2009-06" db="EMBL/GenBank/DDBJ databases">
        <title>Complete sequence of Dickeya zeae Ech1591.</title>
        <authorList>
            <consortium name="US DOE Joint Genome Institute"/>
            <person name="Lucas S."/>
            <person name="Copeland A."/>
            <person name="Lapidus A."/>
            <person name="Glavina del Rio T."/>
            <person name="Tice H."/>
            <person name="Bruce D."/>
            <person name="Goodwin L."/>
            <person name="Pitluck S."/>
            <person name="Chertkov O."/>
            <person name="Brettin T."/>
            <person name="Detter J.C."/>
            <person name="Han C."/>
            <person name="Larimer F."/>
            <person name="Land M."/>
            <person name="Hauser L."/>
            <person name="Kyrpides N."/>
            <person name="Ovchinnikova G."/>
            <person name="Balakrishnan V."/>
            <person name="Glasner J."/>
            <person name="Perna N.T."/>
        </authorList>
    </citation>
    <scope>NUCLEOTIDE SEQUENCE [LARGE SCALE GENOMIC DNA]</scope>
    <source>
        <strain evidence="2 3">Ech1591</strain>
    </source>
</reference>
<dbReference type="OrthoDB" id="9802991at2"/>
<feature type="domain" description="Rhodanese" evidence="1">
    <location>
        <begin position="29"/>
        <end position="119"/>
    </location>
</feature>
<organism evidence="2 3">
    <name type="scientific">Dickeya chrysanthemi (strain Ech1591)</name>
    <name type="common">Dickeya zeae (strain Ech1591)</name>
    <dbReference type="NCBI Taxonomy" id="561229"/>
    <lineage>
        <taxon>Bacteria</taxon>
        <taxon>Pseudomonadati</taxon>
        <taxon>Pseudomonadota</taxon>
        <taxon>Gammaproteobacteria</taxon>
        <taxon>Enterobacterales</taxon>
        <taxon>Pectobacteriaceae</taxon>
        <taxon>Dickeya</taxon>
    </lineage>
</organism>
<dbReference type="EMBL" id="CP001655">
    <property type="protein sequence ID" value="ACT08465.1"/>
    <property type="molecule type" value="Genomic_DNA"/>
</dbReference>
<dbReference type="AlphaFoldDB" id="C6CLG2"/>
<dbReference type="PROSITE" id="PS00380">
    <property type="entry name" value="RHODANESE_1"/>
    <property type="match status" value="1"/>
</dbReference>
<evidence type="ECO:0000313" key="2">
    <source>
        <dbReference type="EMBL" id="ACT08465.1"/>
    </source>
</evidence>
<dbReference type="InterPro" id="IPR036873">
    <property type="entry name" value="Rhodanese-like_dom_sf"/>
</dbReference>
<evidence type="ECO:0000259" key="1">
    <source>
        <dbReference type="PROSITE" id="PS50206"/>
    </source>
</evidence>
<dbReference type="PANTHER" id="PTHR43031">
    <property type="entry name" value="FAD-DEPENDENT OXIDOREDUCTASE"/>
    <property type="match status" value="1"/>
</dbReference>
<protein>
    <submittedName>
        <fullName evidence="2">Rhodanese domain protein</fullName>
    </submittedName>
</protein>